<feature type="compositionally biased region" description="Basic and acidic residues" evidence="1">
    <location>
        <begin position="228"/>
        <end position="237"/>
    </location>
</feature>
<name>A0ABM1LB59_GEKJA</name>
<accession>A0ABM1LB59</accession>
<proteinExistence type="predicted"/>
<feature type="region of interest" description="Disordered" evidence="1">
    <location>
        <begin position="535"/>
        <end position="571"/>
    </location>
</feature>
<feature type="compositionally biased region" description="Polar residues" evidence="1">
    <location>
        <begin position="283"/>
        <end position="294"/>
    </location>
</feature>
<dbReference type="GeneID" id="107124284"/>
<feature type="compositionally biased region" description="Basic and acidic residues" evidence="1">
    <location>
        <begin position="365"/>
        <end position="402"/>
    </location>
</feature>
<dbReference type="PANTHER" id="PTHR21555:SF0">
    <property type="entry name" value="SPECIFICALLY ANDROGEN-REGULATED GENE PROTEIN"/>
    <property type="match status" value="1"/>
</dbReference>
<organism evidence="2 3">
    <name type="scientific">Gekko japonicus</name>
    <name type="common">Schlegel's Japanese gecko</name>
    <dbReference type="NCBI Taxonomy" id="146911"/>
    <lineage>
        <taxon>Eukaryota</taxon>
        <taxon>Metazoa</taxon>
        <taxon>Chordata</taxon>
        <taxon>Craniata</taxon>
        <taxon>Vertebrata</taxon>
        <taxon>Euteleostomi</taxon>
        <taxon>Lepidosauria</taxon>
        <taxon>Squamata</taxon>
        <taxon>Bifurcata</taxon>
        <taxon>Gekkota</taxon>
        <taxon>Gekkonidae</taxon>
        <taxon>Gekkoninae</taxon>
        <taxon>Gekko</taxon>
    </lineage>
</organism>
<protein>
    <submittedName>
        <fullName evidence="3 4">Specifically androgen-regulated gene protein</fullName>
    </submittedName>
</protein>
<reference evidence="3 4" key="1">
    <citation type="submission" date="2025-05" db="UniProtKB">
        <authorList>
            <consortium name="RefSeq"/>
        </authorList>
    </citation>
    <scope>IDENTIFICATION</scope>
</reference>
<dbReference type="InterPro" id="IPR026152">
    <property type="entry name" value="SARG"/>
</dbReference>
<sequence>MPKKDLWVGTTDPVPAAVVGSADSCDSMISNESSHSGMSDSGYDYLSVEEKECLLFLQETLDSLDAEADSGVSTDEAEIAEPSRHPRTWPQRDNPKELDHENLGKQQKNEQKSKKRVTDFVPVTTSPGYHSLPRNVGVRKDHQTNNHSLTEMAGSNADDPKTRPQLHLNSWRSHKLGTADIPNDQPSMSTHIKTPDLESVVIPPPEPFQDQCRSHSTTGQEPPLLNKDSCKDLEKGTPCHSEIKRNIDIIEGYEARAAQQQLSSEKMGLTFGKQAAPKPLSPQPNKKITESAQDNYKKPTVEESPLDSSLKQGPPTAPKPRKLPPYIILKTSKSNVISLPGEPSHKFKVLSPSNGRPRAATGDFSTEKMHSPQKEQERARREALEKLGLPQDKEKDPDDHGAKNSALSKSRETPRTSSSENVNVDNIAVNKKPEQMYSQVGGKGFCPMEINVPSVKETNFKSNTLERSGVGLSSYVSSGSEDKNIKNSSSLGKTSFLDKIAPSFLRNNRPRTASLGMGSDFTDLKENRMQNYEIEKTDKRRSYPLQNPAKLPRPPCVSVKITPKGATDEDRKEALKKLGLLKNSDK</sequence>
<feature type="compositionally biased region" description="Polar residues" evidence="1">
    <location>
        <begin position="415"/>
        <end position="424"/>
    </location>
</feature>
<dbReference type="Proteomes" id="UP000694871">
    <property type="component" value="Unplaced"/>
</dbReference>
<feature type="region of interest" description="Disordered" evidence="1">
    <location>
        <begin position="66"/>
        <end position="140"/>
    </location>
</feature>
<evidence type="ECO:0000313" key="3">
    <source>
        <dbReference type="RefSeq" id="XP_015283196.1"/>
    </source>
</evidence>
<feature type="region of interest" description="Disordered" evidence="1">
    <location>
        <begin position="198"/>
        <end position="237"/>
    </location>
</feature>
<feature type="compositionally biased region" description="Basic and acidic residues" evidence="1">
    <location>
        <begin position="93"/>
        <end position="118"/>
    </location>
</feature>
<evidence type="ECO:0000313" key="4">
    <source>
        <dbReference type="RefSeq" id="XP_015283204.1"/>
    </source>
</evidence>
<dbReference type="PANTHER" id="PTHR21555">
    <property type="entry name" value="SPECIFICALLY ANDROGEN-REGULATED GENE PROTEIN"/>
    <property type="match status" value="1"/>
</dbReference>
<keyword evidence="2" id="KW-1185">Reference proteome</keyword>
<gene>
    <name evidence="3 4" type="primary">LOC107124284</name>
</gene>
<evidence type="ECO:0000256" key="1">
    <source>
        <dbReference type="SAM" id="MobiDB-lite"/>
    </source>
</evidence>
<dbReference type="Pfam" id="PF15385">
    <property type="entry name" value="SARG"/>
    <property type="match status" value="2"/>
</dbReference>
<dbReference type="RefSeq" id="XP_015283196.1">
    <property type="nucleotide sequence ID" value="XM_015427710.1"/>
</dbReference>
<dbReference type="RefSeq" id="XP_015283204.1">
    <property type="nucleotide sequence ID" value="XM_015427718.1"/>
</dbReference>
<feature type="region of interest" description="Disordered" evidence="1">
    <location>
        <begin position="264"/>
        <end position="430"/>
    </location>
</feature>
<evidence type="ECO:0000313" key="2">
    <source>
        <dbReference type="Proteomes" id="UP000694871"/>
    </source>
</evidence>